<evidence type="ECO:0000256" key="1">
    <source>
        <dbReference type="SAM" id="MobiDB-lite"/>
    </source>
</evidence>
<dbReference type="Proteomes" id="UP000750711">
    <property type="component" value="Unassembled WGS sequence"/>
</dbReference>
<feature type="region of interest" description="Disordered" evidence="1">
    <location>
        <begin position="1"/>
        <end position="23"/>
    </location>
</feature>
<evidence type="ECO:0000313" key="2">
    <source>
        <dbReference type="EMBL" id="KAH0565758.1"/>
    </source>
</evidence>
<feature type="compositionally biased region" description="Basic and acidic residues" evidence="1">
    <location>
        <begin position="1"/>
        <end position="12"/>
    </location>
</feature>
<feature type="region of interest" description="Disordered" evidence="1">
    <location>
        <begin position="51"/>
        <end position="73"/>
    </location>
</feature>
<feature type="compositionally biased region" description="Polar residues" evidence="1">
    <location>
        <begin position="114"/>
        <end position="132"/>
    </location>
</feature>
<reference evidence="2" key="1">
    <citation type="submission" date="2021-03" db="EMBL/GenBank/DDBJ databases">
        <title>Comparative genomics and phylogenomic investigation of the class Geoglossomycetes provide insights into ecological specialization and systematics.</title>
        <authorList>
            <person name="Melie T."/>
            <person name="Pirro S."/>
            <person name="Miller A.N."/>
            <person name="Quandt A."/>
        </authorList>
    </citation>
    <scope>NUCLEOTIDE SEQUENCE</scope>
    <source>
        <strain evidence="2">CAQ_001_2017</strain>
    </source>
</reference>
<gene>
    <name evidence="2" type="ORF">GP486_000855</name>
</gene>
<accession>A0A9P8RTN5</accession>
<dbReference type="AlphaFoldDB" id="A0A9P8RTN5"/>
<feature type="compositionally biased region" description="Polar residues" evidence="1">
    <location>
        <begin position="53"/>
        <end position="66"/>
    </location>
</feature>
<comment type="caution">
    <text evidence="2">The sequence shown here is derived from an EMBL/GenBank/DDBJ whole genome shotgun (WGS) entry which is preliminary data.</text>
</comment>
<organism evidence="2 3">
    <name type="scientific">Trichoglossum hirsutum</name>
    <dbReference type="NCBI Taxonomy" id="265104"/>
    <lineage>
        <taxon>Eukaryota</taxon>
        <taxon>Fungi</taxon>
        <taxon>Dikarya</taxon>
        <taxon>Ascomycota</taxon>
        <taxon>Pezizomycotina</taxon>
        <taxon>Geoglossomycetes</taxon>
        <taxon>Geoglossales</taxon>
        <taxon>Geoglossaceae</taxon>
        <taxon>Trichoglossum</taxon>
    </lineage>
</organism>
<evidence type="ECO:0000313" key="3">
    <source>
        <dbReference type="Proteomes" id="UP000750711"/>
    </source>
</evidence>
<feature type="region of interest" description="Disordered" evidence="1">
    <location>
        <begin position="313"/>
        <end position="334"/>
    </location>
</feature>
<sequence>MSNQNRHHDASKLEIQPVSKSSGIVSPNIGLPPSGINMVFSDLNFGLNKDKPLQSTKNGNPLSSQGLGHRRYQSSVDMSGIELPFEITGDEYDLPHSPRTYAYLEAIANHIHNTARNPPQTPISLNSKSAPSAQHLDPQRFQQSSSAYPTKDALAFQHIGNSTREPQHTAIDARSAYNQHSKLLPHFNGQYTTYPLSTRPGHHHRQPPAYVNTVPPSSTADSDPFTALDEGSAFKEQISNLGIGTTLQALAVSEVQGRELDLQDQLVAARAEIEELKASERRRGPPLALQDPSQPALESVAFAAENTQLGQSIGHSTTKDLNSVPPRPATSKSHQVQAPFVDPLLPAEPPWDFSRNIEEVRTLAEHWAEAHMKSYEQEIRTYPEVLRSLLINACGPELVRSLLESKKTRKFVVVRLLFGYLVDGLANTDILMGFDSDTDRQVANAQNTLNTPFSSVSVRKAALMDLAAVSAHIRGSPRWHEFLQMLFMKHAFDLWSIMEPLLPKDVNRSKANADLSIFVRESVKLAARMVGDAPGYEWTMVFHRAGVVFKGVEMVDRSAMIIGDPTASQNRNLRVKLSVTPTIIRREYVGMSIVAETMHRANVLLMG</sequence>
<dbReference type="EMBL" id="JAGHQM010000063">
    <property type="protein sequence ID" value="KAH0565758.1"/>
    <property type="molecule type" value="Genomic_DNA"/>
</dbReference>
<feature type="region of interest" description="Disordered" evidence="1">
    <location>
        <begin position="114"/>
        <end position="135"/>
    </location>
</feature>
<keyword evidence="3" id="KW-1185">Reference proteome</keyword>
<proteinExistence type="predicted"/>
<protein>
    <submittedName>
        <fullName evidence="2">Uncharacterized protein</fullName>
    </submittedName>
</protein>
<name>A0A9P8RTN5_9PEZI</name>